<evidence type="ECO:0000256" key="12">
    <source>
        <dbReference type="RuleBase" id="RU000512"/>
    </source>
</evidence>
<dbReference type="HAMAP" id="MF_01200_B">
    <property type="entry name" value="OMPdecase_type1_B"/>
    <property type="match status" value="1"/>
</dbReference>
<dbReference type="PANTHER" id="PTHR32119:SF2">
    <property type="entry name" value="OROTIDINE 5'-PHOSPHATE DECARBOXYLASE"/>
    <property type="match status" value="1"/>
</dbReference>
<evidence type="ECO:0000256" key="11">
    <source>
        <dbReference type="PIRSR" id="PIRSR614732-2"/>
    </source>
</evidence>
<dbReference type="CDD" id="cd04725">
    <property type="entry name" value="OMP_decarboxylase_like"/>
    <property type="match status" value="1"/>
</dbReference>
<evidence type="ECO:0000256" key="10">
    <source>
        <dbReference type="PIRSR" id="PIRSR614732-1"/>
    </source>
</evidence>
<comment type="function">
    <text evidence="1 9">Catalyzes the decarboxylation of orotidine 5'-monophosphate (OMP) to uridine 5'-monophosphate (UMP).</text>
</comment>
<protein>
    <recommendedName>
        <fullName evidence="9">Orotidine 5'-phosphate decarboxylase</fullName>
        <ecNumber evidence="9">4.1.1.23</ecNumber>
    </recommendedName>
    <alternativeName>
        <fullName evidence="9">OMP decarboxylase</fullName>
        <shortName evidence="9">OMPDCase</shortName>
        <shortName evidence="9">OMPdecase</shortName>
    </alternativeName>
</protein>
<comment type="pathway">
    <text evidence="2 9 12">Pyrimidine metabolism; UMP biosynthesis via de novo pathway; UMP from orotate: step 2/2.</text>
</comment>
<evidence type="ECO:0000256" key="9">
    <source>
        <dbReference type="HAMAP-Rule" id="MF_01200"/>
    </source>
</evidence>
<sequence>MDRDVIIALDFSSRDEAARFLAPFADAEQKPYVKVGMELFYAAGADFVRDLKAKGYKVFLDLKLHDIPNTVAGAVASLAALSADMLTLHASGGREMIRRAREAADAWDRAPILLGVTVLTSFDDASRSEVLLGEGHTAEEAVLALADVALDAGCGGIVSSAMEGKVLREKLGTDFPLVCPGIRPAGTEVGDQKRVVTPADARDLGVDYIVVGRPITRAEDPLAAYRAICEEFLGGNR</sequence>
<dbReference type="GO" id="GO:0004590">
    <property type="term" value="F:orotidine-5'-phosphate decarboxylase activity"/>
    <property type="evidence" value="ECO:0007669"/>
    <property type="project" value="UniProtKB-UniRule"/>
</dbReference>
<feature type="binding site" evidence="9 11">
    <location>
        <position position="192"/>
    </location>
    <ligand>
        <name>substrate</name>
    </ligand>
</feature>
<evidence type="ECO:0000256" key="6">
    <source>
        <dbReference type="ARBA" id="ARBA00023239"/>
    </source>
</evidence>
<dbReference type="EC" id="4.1.1.23" evidence="9"/>
<dbReference type="InterPro" id="IPR014732">
    <property type="entry name" value="OMPdecase"/>
</dbReference>
<keyword evidence="6 9" id="KW-0456">Lyase</keyword>
<feature type="active site" description="Proton donor" evidence="9">
    <location>
        <position position="63"/>
    </location>
</feature>
<dbReference type="EMBL" id="LR134523">
    <property type="protein sequence ID" value="VEJ34644.1"/>
    <property type="molecule type" value="Genomic_DNA"/>
</dbReference>
<feature type="binding site" evidence="9 11">
    <location>
        <position position="34"/>
    </location>
    <ligand>
        <name>substrate</name>
    </ligand>
</feature>
<comment type="similarity">
    <text evidence="8 9">Belongs to the OMP decarboxylase family. Type 1 subfamily.</text>
</comment>
<dbReference type="RefSeq" id="WP_126464721.1">
    <property type="nucleotide sequence ID" value="NZ_LR134523.1"/>
</dbReference>
<evidence type="ECO:0000256" key="8">
    <source>
        <dbReference type="ARBA" id="ARBA00061012"/>
    </source>
</evidence>
<dbReference type="SUPFAM" id="SSF51366">
    <property type="entry name" value="Ribulose-phoshate binding barrel"/>
    <property type="match status" value="1"/>
</dbReference>
<dbReference type="InterPro" id="IPR013785">
    <property type="entry name" value="Aldolase_TIM"/>
</dbReference>
<dbReference type="GO" id="GO:0005829">
    <property type="term" value="C:cytosol"/>
    <property type="evidence" value="ECO:0007669"/>
    <property type="project" value="TreeGrafter"/>
</dbReference>
<feature type="binding site" evidence="9">
    <location>
        <begin position="61"/>
        <end position="70"/>
    </location>
    <ligand>
        <name>substrate</name>
    </ligand>
</feature>
<dbReference type="FunFam" id="3.20.20.70:FF:000015">
    <property type="entry name" value="Orotidine 5'-phosphate decarboxylase"/>
    <property type="match status" value="1"/>
</dbReference>
<dbReference type="UniPathway" id="UPA00070">
    <property type="reaction ID" value="UER00120"/>
</dbReference>
<dbReference type="Pfam" id="PF00215">
    <property type="entry name" value="OMPdecase"/>
    <property type="match status" value="1"/>
</dbReference>
<comment type="subunit">
    <text evidence="3 9">Homodimer.</text>
</comment>
<dbReference type="SMART" id="SM00934">
    <property type="entry name" value="OMPdecase"/>
    <property type="match status" value="1"/>
</dbReference>
<proteinExistence type="inferred from homology"/>
<dbReference type="OrthoDB" id="9806203at2"/>
<name>A0A3S4Y6C7_9FIRM</name>
<dbReference type="InterPro" id="IPR011060">
    <property type="entry name" value="RibuloseP-bd_barrel"/>
</dbReference>
<dbReference type="InterPro" id="IPR001754">
    <property type="entry name" value="OMPdeCOase_dom"/>
</dbReference>
<dbReference type="InterPro" id="IPR047596">
    <property type="entry name" value="OMPdecase_bac"/>
</dbReference>
<feature type="binding site" evidence="9 11">
    <location>
        <position position="10"/>
    </location>
    <ligand>
        <name>substrate</name>
    </ligand>
</feature>
<feature type="binding site" evidence="9 11">
    <location>
        <position position="183"/>
    </location>
    <ligand>
        <name>substrate</name>
    </ligand>
</feature>
<dbReference type="InterPro" id="IPR018089">
    <property type="entry name" value="OMPdecase_AS"/>
</dbReference>
<keyword evidence="5 9" id="KW-0665">Pyrimidine biosynthesis</keyword>
<evidence type="ECO:0000313" key="14">
    <source>
        <dbReference type="EMBL" id="VEJ34644.1"/>
    </source>
</evidence>
<accession>A0A3S4Y6C7</accession>
<feature type="binding site" evidence="9 11">
    <location>
        <position position="213"/>
    </location>
    <ligand>
        <name>substrate</name>
    </ligand>
</feature>
<dbReference type="Proteomes" id="UP000269544">
    <property type="component" value="Chromosome"/>
</dbReference>
<keyword evidence="4 9" id="KW-0210">Decarboxylase</keyword>
<dbReference type="KEGG" id="piv:NCTC13079_00250"/>
<dbReference type="PANTHER" id="PTHR32119">
    <property type="entry name" value="OROTIDINE 5'-PHOSPHATE DECARBOXYLASE"/>
    <property type="match status" value="1"/>
</dbReference>
<feature type="binding site" evidence="9 11">
    <location>
        <position position="212"/>
    </location>
    <ligand>
        <name>substrate</name>
    </ligand>
</feature>
<dbReference type="Gene3D" id="3.20.20.70">
    <property type="entry name" value="Aldolase class I"/>
    <property type="match status" value="1"/>
</dbReference>
<reference evidence="14 15" key="1">
    <citation type="submission" date="2018-12" db="EMBL/GenBank/DDBJ databases">
        <authorList>
            <consortium name="Pathogen Informatics"/>
        </authorList>
    </citation>
    <scope>NUCLEOTIDE SEQUENCE [LARGE SCALE GENOMIC DNA]</scope>
    <source>
        <strain evidence="14 15">NCTC13079</strain>
    </source>
</reference>
<evidence type="ECO:0000256" key="2">
    <source>
        <dbReference type="ARBA" id="ARBA00004861"/>
    </source>
</evidence>
<evidence type="ECO:0000256" key="3">
    <source>
        <dbReference type="ARBA" id="ARBA00011738"/>
    </source>
</evidence>
<organism evidence="14 15">
    <name type="scientific">Aedoeadaptatus ivorii</name>
    <dbReference type="NCBI Taxonomy" id="54006"/>
    <lineage>
        <taxon>Bacteria</taxon>
        <taxon>Bacillati</taxon>
        <taxon>Bacillota</taxon>
        <taxon>Tissierellia</taxon>
        <taxon>Tissierellales</taxon>
        <taxon>Peptoniphilaceae</taxon>
        <taxon>Aedoeadaptatus</taxon>
    </lineage>
</organism>
<evidence type="ECO:0000256" key="4">
    <source>
        <dbReference type="ARBA" id="ARBA00022793"/>
    </source>
</evidence>
<feature type="binding site" evidence="9 11">
    <location>
        <position position="120"/>
    </location>
    <ligand>
        <name>substrate</name>
    </ligand>
</feature>
<evidence type="ECO:0000259" key="13">
    <source>
        <dbReference type="SMART" id="SM00934"/>
    </source>
</evidence>
<feature type="active site" description="For OMPdecase activity" evidence="10">
    <location>
        <position position="61"/>
    </location>
</feature>
<gene>
    <name evidence="9 14" type="primary">pyrF</name>
    <name evidence="14" type="ORF">NCTC13079_00250</name>
</gene>
<comment type="catalytic activity">
    <reaction evidence="7 9 12">
        <text>orotidine 5'-phosphate + H(+) = UMP + CO2</text>
        <dbReference type="Rhea" id="RHEA:11596"/>
        <dbReference type="ChEBI" id="CHEBI:15378"/>
        <dbReference type="ChEBI" id="CHEBI:16526"/>
        <dbReference type="ChEBI" id="CHEBI:57538"/>
        <dbReference type="ChEBI" id="CHEBI:57865"/>
        <dbReference type="EC" id="4.1.1.23"/>
    </reaction>
</comment>
<dbReference type="AlphaFoldDB" id="A0A3S4Y6C7"/>
<evidence type="ECO:0000256" key="1">
    <source>
        <dbReference type="ARBA" id="ARBA00002356"/>
    </source>
</evidence>
<dbReference type="NCBIfam" id="NF001273">
    <property type="entry name" value="PRK00230.1"/>
    <property type="match status" value="1"/>
</dbReference>
<dbReference type="PROSITE" id="PS00156">
    <property type="entry name" value="OMPDECASE"/>
    <property type="match status" value="1"/>
</dbReference>
<feature type="active site" description="For OMPdecase activity" evidence="10">
    <location>
        <position position="63"/>
    </location>
</feature>
<evidence type="ECO:0000313" key="15">
    <source>
        <dbReference type="Proteomes" id="UP000269544"/>
    </source>
</evidence>
<feature type="active site" description="For OMPdecase activity" evidence="10">
    <location>
        <position position="66"/>
    </location>
</feature>
<evidence type="ECO:0000256" key="7">
    <source>
        <dbReference type="ARBA" id="ARBA00049157"/>
    </source>
</evidence>
<dbReference type="GO" id="GO:0006207">
    <property type="term" value="P:'de novo' pyrimidine nucleobase biosynthetic process"/>
    <property type="evidence" value="ECO:0007669"/>
    <property type="project" value="InterPro"/>
</dbReference>
<dbReference type="GO" id="GO:0044205">
    <property type="term" value="P:'de novo' UMP biosynthetic process"/>
    <property type="evidence" value="ECO:0007669"/>
    <property type="project" value="UniProtKB-UniRule"/>
</dbReference>
<evidence type="ECO:0000256" key="5">
    <source>
        <dbReference type="ARBA" id="ARBA00022975"/>
    </source>
</evidence>
<feature type="domain" description="Orotidine 5'-phosphate decarboxylase" evidence="13">
    <location>
        <begin position="4"/>
        <end position="228"/>
    </location>
</feature>
<keyword evidence="15" id="KW-1185">Reference proteome</keyword>
<dbReference type="NCBIfam" id="TIGR01740">
    <property type="entry name" value="pyrF"/>
    <property type="match status" value="1"/>
</dbReference>